<keyword evidence="4" id="KW-0653">Protein transport</keyword>
<reference evidence="6 7" key="1">
    <citation type="submission" date="2019-08" db="EMBL/GenBank/DDBJ databases">
        <title>Parahaliea maris sp. nov., isolated from the surface seawater.</title>
        <authorList>
            <person name="Liu Y."/>
        </authorList>
    </citation>
    <scope>NUCLEOTIDE SEQUENCE [LARGE SCALE GENOMIC DNA]</scope>
    <source>
        <strain evidence="6 7">S2-26</strain>
    </source>
</reference>
<dbReference type="AlphaFoldDB" id="A0A5C8ZS11"/>
<dbReference type="GO" id="GO:0015031">
    <property type="term" value="P:protein transport"/>
    <property type="evidence" value="ECO:0007669"/>
    <property type="project" value="UniProtKB-KW"/>
</dbReference>
<dbReference type="InterPro" id="IPR029046">
    <property type="entry name" value="LolA/LolB/LppX"/>
</dbReference>
<evidence type="ECO:0000256" key="4">
    <source>
        <dbReference type="ARBA" id="ARBA00022927"/>
    </source>
</evidence>
<evidence type="ECO:0000256" key="1">
    <source>
        <dbReference type="ARBA" id="ARBA00011245"/>
    </source>
</evidence>
<feature type="signal peptide" evidence="5">
    <location>
        <begin position="1"/>
        <end position="25"/>
    </location>
</feature>
<evidence type="ECO:0000313" key="7">
    <source>
        <dbReference type="Proteomes" id="UP000321933"/>
    </source>
</evidence>
<dbReference type="Gene3D" id="2.50.20.10">
    <property type="entry name" value="Lipoprotein localisation LolA/LolB/LppX"/>
    <property type="match status" value="1"/>
</dbReference>
<dbReference type="OrthoDB" id="5702017at2"/>
<evidence type="ECO:0000256" key="5">
    <source>
        <dbReference type="SAM" id="SignalP"/>
    </source>
</evidence>
<evidence type="ECO:0000256" key="3">
    <source>
        <dbReference type="ARBA" id="ARBA00022729"/>
    </source>
</evidence>
<gene>
    <name evidence="6" type="ORF">FVW59_14000</name>
</gene>
<dbReference type="RefSeq" id="WP_148064976.1">
    <property type="nucleotide sequence ID" value="NZ_VRYZ01000006.1"/>
</dbReference>
<keyword evidence="6" id="KW-0449">Lipoprotein</keyword>
<organism evidence="6 7">
    <name type="scientific">Parahaliea aestuarii</name>
    <dbReference type="NCBI Taxonomy" id="1852021"/>
    <lineage>
        <taxon>Bacteria</taxon>
        <taxon>Pseudomonadati</taxon>
        <taxon>Pseudomonadota</taxon>
        <taxon>Gammaproteobacteria</taxon>
        <taxon>Cellvibrionales</taxon>
        <taxon>Halieaceae</taxon>
        <taxon>Parahaliea</taxon>
    </lineage>
</organism>
<dbReference type="InterPro" id="IPR004564">
    <property type="entry name" value="OM_lipoprot_carrier_LolA-like"/>
</dbReference>
<name>A0A5C8ZS11_9GAMM</name>
<accession>A0A5C8ZS11</accession>
<dbReference type="CDD" id="cd16325">
    <property type="entry name" value="LolA"/>
    <property type="match status" value="1"/>
</dbReference>
<keyword evidence="7" id="KW-1185">Reference proteome</keyword>
<feature type="chain" id="PRO_5022980521" evidence="5">
    <location>
        <begin position="26"/>
        <end position="212"/>
    </location>
</feature>
<dbReference type="EMBL" id="VRYZ01000006">
    <property type="protein sequence ID" value="TXS90450.1"/>
    <property type="molecule type" value="Genomic_DNA"/>
</dbReference>
<keyword evidence="2" id="KW-0813">Transport</keyword>
<evidence type="ECO:0000256" key="2">
    <source>
        <dbReference type="ARBA" id="ARBA00022448"/>
    </source>
</evidence>
<comment type="subunit">
    <text evidence="1">Monomer.</text>
</comment>
<protein>
    <submittedName>
        <fullName evidence="6">Outer membrane lipoprotein carrier protein LolA</fullName>
    </submittedName>
</protein>
<dbReference type="Proteomes" id="UP000321933">
    <property type="component" value="Unassembled WGS sequence"/>
</dbReference>
<keyword evidence="3 5" id="KW-0732">Signal</keyword>
<dbReference type="SUPFAM" id="SSF89392">
    <property type="entry name" value="Prokaryotic lipoproteins and lipoprotein localization factors"/>
    <property type="match status" value="1"/>
</dbReference>
<evidence type="ECO:0000313" key="6">
    <source>
        <dbReference type="EMBL" id="TXS90450.1"/>
    </source>
</evidence>
<sequence length="212" mass="22981">MSCDWRNLLAIWLLALTLASPGTMANNQGSASLPATQSALFARLGEHLRPPAEGLQGRFRQQRELPFLQRPVISSGRFRLHNGGDIDWVMELPEPSITRIRDGVLSIDGRTLDTIPAAALLQALAGGDTAALARHFAIVQETAALPADGSDAAAWQVTLIPRAHRLQSLFHSLHLSGARYLQQLQVDQGEGNITLIEFTEVRAQGNPASDKP</sequence>
<comment type="caution">
    <text evidence="6">The sequence shown here is derived from an EMBL/GenBank/DDBJ whole genome shotgun (WGS) entry which is preliminary data.</text>
</comment>
<proteinExistence type="predicted"/>